<reference evidence="14" key="1">
    <citation type="journal article" date="2020" name="Nat. Commun.">
        <title>Large-scale genome sequencing of mycorrhizal fungi provides insights into the early evolution of symbiotic traits.</title>
        <authorList>
            <person name="Miyauchi S."/>
            <person name="Kiss E."/>
            <person name="Kuo A."/>
            <person name="Drula E."/>
            <person name="Kohler A."/>
            <person name="Sanchez-Garcia M."/>
            <person name="Morin E."/>
            <person name="Andreopoulos B."/>
            <person name="Barry K.W."/>
            <person name="Bonito G."/>
            <person name="Buee M."/>
            <person name="Carver A."/>
            <person name="Chen C."/>
            <person name="Cichocki N."/>
            <person name="Clum A."/>
            <person name="Culley D."/>
            <person name="Crous P.W."/>
            <person name="Fauchery L."/>
            <person name="Girlanda M."/>
            <person name="Hayes R.D."/>
            <person name="Keri Z."/>
            <person name="LaButti K."/>
            <person name="Lipzen A."/>
            <person name="Lombard V."/>
            <person name="Magnuson J."/>
            <person name="Maillard F."/>
            <person name="Murat C."/>
            <person name="Nolan M."/>
            <person name="Ohm R.A."/>
            <person name="Pangilinan J."/>
            <person name="Pereira M.F."/>
            <person name="Perotto S."/>
            <person name="Peter M."/>
            <person name="Pfister S."/>
            <person name="Riley R."/>
            <person name="Sitrit Y."/>
            <person name="Stielow J.B."/>
            <person name="Szollosi G."/>
            <person name="Zifcakova L."/>
            <person name="Stursova M."/>
            <person name="Spatafora J.W."/>
            <person name="Tedersoo L."/>
            <person name="Vaario L.M."/>
            <person name="Yamada A."/>
            <person name="Yan M."/>
            <person name="Wang P."/>
            <person name="Xu J."/>
            <person name="Bruns T."/>
            <person name="Baldrian P."/>
            <person name="Vilgalys R."/>
            <person name="Dunand C."/>
            <person name="Henrissat B."/>
            <person name="Grigoriev I.V."/>
            <person name="Hibbett D."/>
            <person name="Nagy L.G."/>
            <person name="Martin F.M."/>
        </authorList>
    </citation>
    <scope>NUCLEOTIDE SEQUENCE</scope>
    <source>
        <strain evidence="14">UP504</strain>
    </source>
</reference>
<dbReference type="FunFam" id="1.10.287.810:FF:000001">
    <property type="entry name" value="mitochondrial import inner membrane translocase subunit TIM13"/>
    <property type="match status" value="1"/>
</dbReference>
<sequence length="100" mass="11254">MHVERVADQNARKEHLMQQVRSDMALAGAQTLIEVLPNEKCFLKCITKPSTSLSAWEQGCLGHCMDRYMEAFNIVSRTYVQRLSQEAESMRGNSSSSSSL</sequence>
<keyword evidence="9 12" id="KW-0496">Mitochondrion</keyword>
<dbReference type="Pfam" id="PF02953">
    <property type="entry name" value="zf-Tim10_DDP"/>
    <property type="match status" value="1"/>
</dbReference>
<dbReference type="EMBL" id="MU128970">
    <property type="protein sequence ID" value="KAF9513604.1"/>
    <property type="molecule type" value="Genomic_DNA"/>
</dbReference>
<keyword evidence="15" id="KW-1185">Reference proteome</keyword>
<dbReference type="GO" id="GO:0046872">
    <property type="term" value="F:metal ion binding"/>
    <property type="evidence" value="ECO:0007669"/>
    <property type="project" value="UniProtKB-KW"/>
</dbReference>
<evidence type="ECO:0000256" key="5">
    <source>
        <dbReference type="ARBA" id="ARBA00022792"/>
    </source>
</evidence>
<evidence type="ECO:0000256" key="10">
    <source>
        <dbReference type="ARBA" id="ARBA00023157"/>
    </source>
</evidence>
<dbReference type="GO" id="GO:0015031">
    <property type="term" value="P:protein transport"/>
    <property type="evidence" value="ECO:0007669"/>
    <property type="project" value="UniProtKB-KW"/>
</dbReference>
<evidence type="ECO:0000313" key="15">
    <source>
        <dbReference type="Proteomes" id="UP000886523"/>
    </source>
</evidence>
<dbReference type="InterPro" id="IPR035427">
    <property type="entry name" value="Tim10-like_dom_sf"/>
</dbReference>
<comment type="function">
    <text evidence="12">Mitochondrial intermembrane chaperone that participates in the import and insertion of some multi-pass transmembrane proteins into the mitochondrial inner membrane. Also required for the transfer of beta-barrel precursors from the TOM complex to the sorting and assembly machinery (SAM complex) of the outer membrane. Acts as a chaperone-like protein that protects the hydrophobic precursors from aggregation and guide them through the mitochondrial intermembrane space.</text>
</comment>
<evidence type="ECO:0000256" key="6">
    <source>
        <dbReference type="ARBA" id="ARBA00022833"/>
    </source>
</evidence>
<proteinExistence type="inferred from homology"/>
<dbReference type="GO" id="GO:0042719">
    <property type="term" value="C:mitochondrial intermembrane space chaperone complex"/>
    <property type="evidence" value="ECO:0007669"/>
    <property type="project" value="UniProtKB-ARBA"/>
</dbReference>
<dbReference type="SUPFAM" id="SSF144122">
    <property type="entry name" value="Tim10-like"/>
    <property type="match status" value="1"/>
</dbReference>
<keyword evidence="6" id="KW-0862">Zinc</keyword>
<dbReference type="GO" id="GO:0005743">
    <property type="term" value="C:mitochondrial inner membrane"/>
    <property type="evidence" value="ECO:0007669"/>
    <property type="project" value="UniProtKB-SubCell"/>
</dbReference>
<dbReference type="AlphaFoldDB" id="A0A9P6AX27"/>
<comment type="similarity">
    <text evidence="2 12">Belongs to the small Tim family.</text>
</comment>
<dbReference type="OrthoDB" id="7813104at2759"/>
<keyword evidence="8 12" id="KW-0811">Translocation</keyword>
<comment type="subcellular location">
    <subcellularLocation>
        <location evidence="1 12">Mitochondrion inner membrane</location>
        <topology evidence="1 12">Peripheral membrane protein</topology>
        <orientation evidence="1 12">Intermembrane side</orientation>
    </subcellularLocation>
</comment>
<evidence type="ECO:0000256" key="8">
    <source>
        <dbReference type="ARBA" id="ARBA00023010"/>
    </source>
</evidence>
<comment type="caution">
    <text evidence="14">The sequence shown here is derived from an EMBL/GenBank/DDBJ whole genome shotgun (WGS) entry which is preliminary data.</text>
</comment>
<dbReference type="InterPro" id="IPR004217">
    <property type="entry name" value="Tim10-like"/>
</dbReference>
<keyword evidence="7 12" id="KW-0653">Protein transport</keyword>
<evidence type="ECO:0000256" key="9">
    <source>
        <dbReference type="ARBA" id="ARBA00023128"/>
    </source>
</evidence>
<dbReference type="Gene3D" id="1.10.287.810">
    <property type="entry name" value="Mitochondrial import inner membrane translocase subunit tim13 like domains"/>
    <property type="match status" value="1"/>
</dbReference>
<evidence type="ECO:0000256" key="12">
    <source>
        <dbReference type="RuleBase" id="RU367043"/>
    </source>
</evidence>
<dbReference type="GO" id="GO:0045039">
    <property type="term" value="P:protein insertion into mitochondrial inner membrane"/>
    <property type="evidence" value="ECO:0007669"/>
    <property type="project" value="UniProtKB-ARBA"/>
</dbReference>
<feature type="domain" description="Tim10-like" evidence="13">
    <location>
        <begin position="18"/>
        <end position="80"/>
    </location>
</feature>
<protein>
    <recommendedName>
        <fullName evidence="12">Mitochondrial import inner membrane translocase subunit</fullName>
    </recommendedName>
</protein>
<evidence type="ECO:0000256" key="11">
    <source>
        <dbReference type="ARBA" id="ARBA00023186"/>
    </source>
</evidence>
<name>A0A9P6AX27_9AGAM</name>
<keyword evidence="11 12" id="KW-0143">Chaperone</keyword>
<comment type="subunit">
    <text evidence="12">Heterohexamer.</text>
</comment>
<gene>
    <name evidence="14" type="ORF">BS47DRAFT_1295998</name>
</gene>
<evidence type="ECO:0000256" key="4">
    <source>
        <dbReference type="ARBA" id="ARBA00022723"/>
    </source>
</evidence>
<evidence type="ECO:0000256" key="1">
    <source>
        <dbReference type="ARBA" id="ARBA00004137"/>
    </source>
</evidence>
<comment type="domain">
    <text evidence="12">The twin CX3C motif contains 4 conserved Cys residues that form 2 disulfide bonds in the mitochondrial intermembrane space.</text>
</comment>
<accession>A0A9P6AX27</accession>
<keyword evidence="10 12" id="KW-1015">Disulfide bond</keyword>
<keyword evidence="5 12" id="KW-0472">Membrane</keyword>
<evidence type="ECO:0000259" key="13">
    <source>
        <dbReference type="Pfam" id="PF02953"/>
    </source>
</evidence>
<organism evidence="14 15">
    <name type="scientific">Hydnum rufescens UP504</name>
    <dbReference type="NCBI Taxonomy" id="1448309"/>
    <lineage>
        <taxon>Eukaryota</taxon>
        <taxon>Fungi</taxon>
        <taxon>Dikarya</taxon>
        <taxon>Basidiomycota</taxon>
        <taxon>Agaricomycotina</taxon>
        <taxon>Agaricomycetes</taxon>
        <taxon>Cantharellales</taxon>
        <taxon>Hydnaceae</taxon>
        <taxon>Hydnum</taxon>
    </lineage>
</organism>
<keyword evidence="4" id="KW-0479">Metal-binding</keyword>
<dbReference type="Proteomes" id="UP000886523">
    <property type="component" value="Unassembled WGS sequence"/>
</dbReference>
<keyword evidence="3 12" id="KW-0813">Transport</keyword>
<evidence type="ECO:0000256" key="2">
    <source>
        <dbReference type="ARBA" id="ARBA00006720"/>
    </source>
</evidence>
<evidence type="ECO:0000313" key="14">
    <source>
        <dbReference type="EMBL" id="KAF9513604.1"/>
    </source>
</evidence>
<keyword evidence="5 12" id="KW-0999">Mitochondrion inner membrane</keyword>
<evidence type="ECO:0000256" key="7">
    <source>
        <dbReference type="ARBA" id="ARBA00022927"/>
    </source>
</evidence>
<evidence type="ECO:0000256" key="3">
    <source>
        <dbReference type="ARBA" id="ARBA00022448"/>
    </source>
</evidence>